<feature type="region of interest" description="Disordered" evidence="1">
    <location>
        <begin position="371"/>
        <end position="391"/>
    </location>
</feature>
<feature type="region of interest" description="Disordered" evidence="1">
    <location>
        <begin position="239"/>
        <end position="293"/>
    </location>
</feature>
<organism evidence="2 3">
    <name type="scientific">Chlamydomonas incerta</name>
    <dbReference type="NCBI Taxonomy" id="51695"/>
    <lineage>
        <taxon>Eukaryota</taxon>
        <taxon>Viridiplantae</taxon>
        <taxon>Chlorophyta</taxon>
        <taxon>core chlorophytes</taxon>
        <taxon>Chlorophyceae</taxon>
        <taxon>CS clade</taxon>
        <taxon>Chlamydomonadales</taxon>
        <taxon>Chlamydomonadaceae</taxon>
        <taxon>Chlamydomonas</taxon>
    </lineage>
</organism>
<keyword evidence="3" id="KW-1185">Reference proteome</keyword>
<sequence>MPASAPFATDKAVIATTAGDHDPLKIAAVTSGAVAHQAGGGRDGNDVFVNNDTAVAKVAPRAPLAPRILKLAASNVCNYAHVCHNVLGTFGVTPRAAGNATFMPWSKDYVCGQCGQPHSEGRTNCGNTDCPSPGDETMGWHYSGDLLHARRSPLQCQPTVSPPWAGPSALAQLAQPSSLQEARHQQRAAAYGVEKTVRPQDTVPAASLGARAGAHGGLVGVHARDRAGRHWLEAVEVPPTGRAHRRRHRRPAPVGPPTKTAMRPSASADTSGTITGTLMAFSPGASHQPDPNMPANTPFAADKLVIATDAGPQQVLKTVWDRNNKGFPQVVDPRTGRRAGRRHTPLASVPTSPFGEAAAAAGGGGAGAGLGGTAAIGTASGGCPVRRPAAA</sequence>
<accession>A0A835VT92</accession>
<evidence type="ECO:0000313" key="3">
    <source>
        <dbReference type="Proteomes" id="UP000650467"/>
    </source>
</evidence>
<reference evidence="2" key="1">
    <citation type="journal article" date="2020" name="bioRxiv">
        <title>Comparative genomics of Chlamydomonas.</title>
        <authorList>
            <person name="Craig R.J."/>
            <person name="Hasan A.R."/>
            <person name="Ness R.W."/>
            <person name="Keightley P.D."/>
        </authorList>
    </citation>
    <scope>NUCLEOTIDE SEQUENCE</scope>
    <source>
        <strain evidence="2">SAG 7.73</strain>
    </source>
</reference>
<evidence type="ECO:0000256" key="1">
    <source>
        <dbReference type="SAM" id="MobiDB-lite"/>
    </source>
</evidence>
<dbReference type="Proteomes" id="UP000650467">
    <property type="component" value="Unassembled WGS sequence"/>
</dbReference>
<gene>
    <name evidence="2" type="ORF">HXX76_014387</name>
</gene>
<dbReference type="AlphaFoldDB" id="A0A835VT92"/>
<proteinExistence type="predicted"/>
<dbReference type="EMBL" id="JAEHOC010000063">
    <property type="protein sequence ID" value="KAG2424664.1"/>
    <property type="molecule type" value="Genomic_DNA"/>
</dbReference>
<protein>
    <submittedName>
        <fullName evidence="2">Uncharacterized protein</fullName>
    </submittedName>
</protein>
<feature type="compositionally biased region" description="Basic residues" evidence="1">
    <location>
        <begin position="242"/>
        <end position="251"/>
    </location>
</feature>
<comment type="caution">
    <text evidence="2">The sequence shown here is derived from an EMBL/GenBank/DDBJ whole genome shotgun (WGS) entry which is preliminary data.</text>
</comment>
<feature type="compositionally biased region" description="Polar residues" evidence="1">
    <location>
        <begin position="267"/>
        <end position="276"/>
    </location>
</feature>
<name>A0A835VT92_CHLIN</name>
<feature type="region of interest" description="Disordered" evidence="1">
    <location>
        <begin position="327"/>
        <end position="353"/>
    </location>
</feature>
<evidence type="ECO:0000313" key="2">
    <source>
        <dbReference type="EMBL" id="KAG2424664.1"/>
    </source>
</evidence>